<accession>B3Y5P6</accession>
<sequence length="104" mass="11551">PAFRRQSPPSTSPPNMEHLTSPLDGSPHGARQLNRHLRYRVTTAITELTTRDSSIIPAPTHLPPGTTASFRGLPNRWRCLAQQTQTARQSSTFPARPLLPVMVF</sequence>
<feature type="non-terminal residue" evidence="2">
    <location>
        <position position="1"/>
    </location>
</feature>
<proteinExistence type="evidence at transcript level"/>
<feature type="non-terminal residue" evidence="2">
    <location>
        <position position="104"/>
    </location>
</feature>
<dbReference type="EMBL" id="AB444277">
    <property type="protein sequence ID" value="BAG55403.1"/>
    <property type="molecule type" value="mRNA"/>
</dbReference>
<reference evidence="2" key="2">
    <citation type="submission" date="2008-07" db="EMBL/GenBank/DDBJ databases">
        <title>Nitrogen-starvation-inducible cDNA clones isolated by using cDNA subtraction in a novel microalga accumulating lipids and hydrocarbons.</title>
        <authorList>
            <person name="Satoh A."/>
        </authorList>
    </citation>
    <scope>NUCLEOTIDE SEQUENCE</scope>
    <source>
        <strain evidence="2">MBIC11204</strain>
    </source>
</reference>
<protein>
    <submittedName>
        <fullName evidence="2">Uncharacterized protein</fullName>
    </submittedName>
</protein>
<reference evidence="2" key="1">
    <citation type="submission" date="2008-07" db="EMBL/GenBank/DDBJ databases">
        <title>Characterization of the lipid accumulation in a new microalgal species, Pseudochoricystis ellipsoidea (Trebouxiophyceae).</title>
        <authorList>
            <person name="Satoh A."/>
            <person name="Kato M."/>
            <person name="Yamato K.T."/>
            <person name="Ikegami Y."/>
            <person name="Sekiguchi H."/>
            <person name="Kurano N."/>
            <person name="Miyachi S."/>
        </authorList>
    </citation>
    <scope>NUCLEOTIDE SEQUENCE</scope>
    <source>
        <strain evidence="2">MBIC11204</strain>
    </source>
</reference>
<feature type="region of interest" description="Disordered" evidence="1">
    <location>
        <begin position="1"/>
        <end position="31"/>
    </location>
</feature>
<evidence type="ECO:0000313" key="2">
    <source>
        <dbReference type="EMBL" id="BAG55403.1"/>
    </source>
</evidence>
<evidence type="ECO:0000256" key="1">
    <source>
        <dbReference type="SAM" id="MobiDB-lite"/>
    </source>
</evidence>
<name>B3Y5P6_9CHLO</name>
<dbReference type="AlphaFoldDB" id="B3Y5P6"/>
<organism evidence="2">
    <name type="scientific">Pseudochoricystis ellipsoidea</name>
    <name type="common">nom. nud.</name>
    <dbReference type="NCBI Taxonomy" id="546385"/>
    <lineage>
        <taxon>Eukaryota</taxon>
        <taxon>Viridiplantae</taxon>
        <taxon>Chlorophyta</taxon>
        <taxon>core chlorophytes</taxon>
        <taxon>Trebouxiophyceae</taxon>
    </lineage>
</organism>